<dbReference type="AlphaFoldDB" id="A0A1J3JUS4"/>
<proteinExistence type="predicted"/>
<name>A0A1J3JUS4_NOCCA</name>
<dbReference type="PANTHER" id="PTHR33167">
    <property type="entry name" value="TRANSCRIPTION FACTOR, PUTATIVE (DUF863)-RELATED"/>
    <property type="match status" value="1"/>
</dbReference>
<dbReference type="EMBL" id="GEVM01009825">
    <property type="protein sequence ID" value="JAU96113.1"/>
    <property type="molecule type" value="Transcribed_RNA"/>
</dbReference>
<feature type="compositionally biased region" description="Basic residues" evidence="1">
    <location>
        <begin position="384"/>
        <end position="393"/>
    </location>
</feature>
<feature type="compositionally biased region" description="Basic and acidic residues" evidence="1">
    <location>
        <begin position="226"/>
        <end position="237"/>
    </location>
</feature>
<organism evidence="2">
    <name type="scientific">Noccaea caerulescens</name>
    <name type="common">Alpine penny-cress</name>
    <name type="synonym">Thlaspi caerulescens</name>
    <dbReference type="NCBI Taxonomy" id="107243"/>
    <lineage>
        <taxon>Eukaryota</taxon>
        <taxon>Viridiplantae</taxon>
        <taxon>Streptophyta</taxon>
        <taxon>Embryophyta</taxon>
        <taxon>Tracheophyta</taxon>
        <taxon>Spermatophyta</taxon>
        <taxon>Magnoliopsida</taxon>
        <taxon>eudicotyledons</taxon>
        <taxon>Gunneridae</taxon>
        <taxon>Pentapetalae</taxon>
        <taxon>rosids</taxon>
        <taxon>malvids</taxon>
        <taxon>Brassicales</taxon>
        <taxon>Brassicaceae</taxon>
        <taxon>Coluteocarpeae</taxon>
        <taxon>Noccaea</taxon>
    </lineage>
</organism>
<feature type="region of interest" description="Disordered" evidence="1">
    <location>
        <begin position="314"/>
        <end position="395"/>
    </location>
</feature>
<feature type="region of interest" description="Disordered" evidence="1">
    <location>
        <begin position="220"/>
        <end position="243"/>
    </location>
</feature>
<protein>
    <submittedName>
        <fullName evidence="2">Uncharacterized protein</fullName>
    </submittedName>
</protein>
<feature type="compositionally biased region" description="Polar residues" evidence="1">
    <location>
        <begin position="336"/>
        <end position="361"/>
    </location>
</feature>
<reference evidence="2" key="1">
    <citation type="submission" date="2016-07" db="EMBL/GenBank/DDBJ databases">
        <title>De novo transcriptome assembly of four accessions of the metal hyperaccumulator plant Noccaea caerulescens.</title>
        <authorList>
            <person name="Blande D."/>
            <person name="Halimaa P."/>
            <person name="Tervahauta A.I."/>
            <person name="Aarts M.G."/>
            <person name="Karenlampi S.O."/>
        </authorList>
    </citation>
    <scope>NUCLEOTIDE SEQUENCE</scope>
</reference>
<evidence type="ECO:0000256" key="1">
    <source>
        <dbReference type="SAM" id="MobiDB-lite"/>
    </source>
</evidence>
<sequence length="582" mass="66654">MQQNSFFLGCNYSNRDMRDDARSGWSLCPVQDIDNVNVNVNVNVVDTYSLLYYDLYLRQLKETLKRTMLVHESVFESQIHELHRLYRRQKELMMEMEGARHHEALNLNSSFLSLRTTHWMDSSVSTYQTRNFPSEENVSNQREAVDHVDKSKKKVLDLELPVLECPGRKEESGFMNGEVEQSLEPSNRLNKLQLDLNEPAKTGEHSDYVFNQFLSPAVTSVETGQESDKKKEEEDSVKSSNMREYGINLNMSPLSYEEEVIVVNNFETEKPPESLSVSLHEEHRPEQSRVLVQALPCSKSNLLLDKWYKPVMRGSRARKKAKLGPSKKTFKGSDLEATSESHSNQASMQTGSSSSLTARDQTNLEKKRRCKPQMKSSNGDKGVAKKKRKKSRRISLVTEGNYQEISAAEAIVDMSRKSGQETSDCITSLGKYLLWFAEISSLLAEDYEIDYSEARTLDLREKKLKEHKRILRSNSADNKTGIVRGRQRRSRTRQGKRKCIDNPSLGMFSECETDEDVEVIGKLIEASESKWNKSKTSPDVFTSSVKEVTSVEWGATKKRRRSSRIPAADFQHLIINQLVYQN</sequence>
<dbReference type="PANTHER" id="PTHR33167:SF18">
    <property type="entry name" value="GB|AAF67766.1"/>
    <property type="match status" value="1"/>
</dbReference>
<accession>A0A1J3JUS4</accession>
<gene>
    <name evidence="2" type="ORF">MP_TR15025_c0_g1_i1_g.43154</name>
</gene>
<evidence type="ECO:0000313" key="2">
    <source>
        <dbReference type="EMBL" id="JAU96113.1"/>
    </source>
</evidence>